<dbReference type="EMBL" id="VUNH01000004">
    <property type="protein sequence ID" value="MST55353.1"/>
    <property type="molecule type" value="Genomic_DNA"/>
</dbReference>
<organism evidence="2 3">
    <name type="scientific">Pyramidobacter porci</name>
    <dbReference type="NCBI Taxonomy" id="2605789"/>
    <lineage>
        <taxon>Bacteria</taxon>
        <taxon>Thermotogati</taxon>
        <taxon>Synergistota</taxon>
        <taxon>Synergistia</taxon>
        <taxon>Synergistales</taxon>
        <taxon>Dethiosulfovibrionaceae</taxon>
        <taxon>Pyramidobacter</taxon>
    </lineage>
</organism>
<dbReference type="RefSeq" id="WP_154528457.1">
    <property type="nucleotide sequence ID" value="NZ_VUNH01000004.1"/>
</dbReference>
<dbReference type="InterPro" id="IPR002818">
    <property type="entry name" value="DJ-1/PfpI"/>
</dbReference>
<dbReference type="PANTHER" id="PTHR48094">
    <property type="entry name" value="PROTEIN/NUCLEIC ACID DEGLYCASE DJ-1-RELATED"/>
    <property type="match status" value="1"/>
</dbReference>
<dbReference type="AlphaFoldDB" id="A0A6L5YAY7"/>
<accession>A0A6L5YAY7</accession>
<dbReference type="InterPro" id="IPR050325">
    <property type="entry name" value="Prot/Nucl_acid_deglycase"/>
</dbReference>
<name>A0A6L5YAY7_9BACT</name>
<proteinExistence type="predicted"/>
<dbReference type="PANTHER" id="PTHR48094:SF12">
    <property type="entry name" value="PARKINSON DISEASE PROTEIN 7 HOMOLOG"/>
    <property type="match status" value="1"/>
</dbReference>
<dbReference type="CDD" id="cd03135">
    <property type="entry name" value="GATase1_DJ-1"/>
    <property type="match status" value="1"/>
</dbReference>
<dbReference type="SUPFAM" id="SSF52317">
    <property type="entry name" value="Class I glutamine amidotransferase-like"/>
    <property type="match status" value="1"/>
</dbReference>
<protein>
    <submittedName>
        <fullName evidence="2">DJ-1/PfpI family protein</fullName>
    </submittedName>
</protein>
<gene>
    <name evidence="2" type="ORF">FYJ74_04805</name>
</gene>
<dbReference type="Proteomes" id="UP000473699">
    <property type="component" value="Unassembled WGS sequence"/>
</dbReference>
<dbReference type="Pfam" id="PF01965">
    <property type="entry name" value="DJ-1_PfpI"/>
    <property type="match status" value="1"/>
</dbReference>
<dbReference type="InterPro" id="IPR029062">
    <property type="entry name" value="Class_I_gatase-like"/>
</dbReference>
<evidence type="ECO:0000259" key="1">
    <source>
        <dbReference type="Pfam" id="PF01965"/>
    </source>
</evidence>
<evidence type="ECO:0000313" key="3">
    <source>
        <dbReference type="Proteomes" id="UP000473699"/>
    </source>
</evidence>
<keyword evidence="3" id="KW-1185">Reference proteome</keyword>
<dbReference type="GO" id="GO:0005737">
    <property type="term" value="C:cytoplasm"/>
    <property type="evidence" value="ECO:0007669"/>
    <property type="project" value="TreeGrafter"/>
</dbReference>
<comment type="caution">
    <text evidence="2">The sequence shown here is derived from an EMBL/GenBank/DDBJ whole genome shotgun (WGS) entry which is preliminary data.</text>
</comment>
<evidence type="ECO:0000313" key="2">
    <source>
        <dbReference type="EMBL" id="MST55353.1"/>
    </source>
</evidence>
<feature type="domain" description="DJ-1/PfpI" evidence="1">
    <location>
        <begin position="3"/>
        <end position="171"/>
    </location>
</feature>
<reference evidence="2 3" key="1">
    <citation type="submission" date="2019-08" db="EMBL/GenBank/DDBJ databases">
        <title>In-depth cultivation of the pig gut microbiome towards novel bacterial diversity and tailored functional studies.</title>
        <authorList>
            <person name="Wylensek D."/>
            <person name="Hitch T.C.A."/>
            <person name="Clavel T."/>
        </authorList>
    </citation>
    <scope>NUCLEOTIDE SEQUENCE [LARGE SCALE GENOMIC DNA]</scope>
    <source>
        <strain evidence="2 3">SM-530-WT-4B</strain>
    </source>
</reference>
<sequence>MTKKVCVILANNCEEGEVSEIIDVMRRAGFDTDGVSIEGEIITGQHKVRILADKVMGEDIEPYKDYDALVLPGGWGAADTMKADKRVLELVKYYAGDPNKYMCAMCAAPAVLAAAGVSRGKTLTSYPGPKTEPLFTDANYVTDTVAFDDDRHLITSRGPGTSLPFAFAIVDSLGGDSAFIKERFLYNALKDWPDRA</sequence>
<dbReference type="Gene3D" id="3.40.50.880">
    <property type="match status" value="1"/>
</dbReference>